<gene>
    <name evidence="1" type="ORF">SD71_06145</name>
</gene>
<name>A0ABR5A694_9BACL</name>
<dbReference type="EMBL" id="JXAL01000006">
    <property type="protein sequence ID" value="KIL36601.1"/>
    <property type="molecule type" value="Genomic_DNA"/>
</dbReference>
<sequence>MAEYNHVVGKDGEVEPGKVEQAISNMDPGQKDRILSDFEEFKGYLGKRMKLAESIGLGEEQMAVIGQKVGDYLASHEEPRNSEEMLLQELWKIGTEEERHKLAHMLVRMVQTTKH</sequence>
<dbReference type="RefSeq" id="WP_041061053.1">
    <property type="nucleotide sequence ID" value="NZ_JXAL01000006.1"/>
</dbReference>
<dbReference type="Proteomes" id="UP000054526">
    <property type="component" value="Unassembled WGS sequence"/>
</dbReference>
<dbReference type="Pfam" id="PF11588">
    <property type="entry name" value="DUF3243"/>
    <property type="match status" value="1"/>
</dbReference>
<comment type="caution">
    <text evidence="1">The sequence shown here is derived from an EMBL/GenBank/DDBJ whole genome shotgun (WGS) entry which is preliminary data.</text>
</comment>
<evidence type="ECO:0000313" key="2">
    <source>
        <dbReference type="Proteomes" id="UP000054526"/>
    </source>
</evidence>
<dbReference type="Gene3D" id="1.10.760.20">
    <property type="entry name" value="Protein of unknown function DUF3243"/>
    <property type="match status" value="1"/>
</dbReference>
<proteinExistence type="predicted"/>
<dbReference type="InterPro" id="IPR021637">
    <property type="entry name" value="DUF3243"/>
</dbReference>
<organism evidence="1 2">
    <name type="scientific">Cohnella kolymensis</name>
    <dbReference type="NCBI Taxonomy" id="1590652"/>
    <lineage>
        <taxon>Bacteria</taxon>
        <taxon>Bacillati</taxon>
        <taxon>Bacillota</taxon>
        <taxon>Bacilli</taxon>
        <taxon>Bacillales</taxon>
        <taxon>Paenibacillaceae</taxon>
        <taxon>Cohnella</taxon>
    </lineage>
</organism>
<protein>
    <recommendedName>
        <fullName evidence="3">DUF3243 domain-containing protein</fullName>
    </recommendedName>
</protein>
<reference evidence="1 2" key="1">
    <citation type="submission" date="2014-12" db="EMBL/GenBank/DDBJ databases">
        <title>Draft genome sequence of Cohnella kolymensis strain B-2846.</title>
        <authorList>
            <person name="Karlyshev A.V."/>
            <person name="Kudryashova E.B."/>
        </authorList>
    </citation>
    <scope>NUCLEOTIDE SEQUENCE [LARGE SCALE GENOMIC DNA]</scope>
    <source>
        <strain evidence="1 2">VKM B-2846</strain>
    </source>
</reference>
<evidence type="ECO:0000313" key="1">
    <source>
        <dbReference type="EMBL" id="KIL36601.1"/>
    </source>
</evidence>
<evidence type="ECO:0008006" key="3">
    <source>
        <dbReference type="Google" id="ProtNLM"/>
    </source>
</evidence>
<keyword evidence="2" id="KW-1185">Reference proteome</keyword>
<accession>A0ABR5A694</accession>
<dbReference type="InterPro" id="IPR038292">
    <property type="entry name" value="YmfJ/YflH_sf"/>
</dbReference>